<protein>
    <submittedName>
        <fullName evidence="1">Uncharacterized protein</fullName>
    </submittedName>
</protein>
<reference evidence="1" key="2">
    <citation type="submission" date="2017-10" db="EMBL/GenBank/DDBJ databases">
        <title>Ladona fulva Genome sequencing and assembly.</title>
        <authorList>
            <person name="Murali S."/>
            <person name="Richards S."/>
            <person name="Bandaranaike D."/>
            <person name="Bellair M."/>
            <person name="Blankenburg K."/>
            <person name="Chao H."/>
            <person name="Dinh H."/>
            <person name="Doddapaneni H."/>
            <person name="Dugan-Rocha S."/>
            <person name="Elkadiri S."/>
            <person name="Gnanaolivu R."/>
            <person name="Hernandez B."/>
            <person name="Skinner E."/>
            <person name="Javaid M."/>
            <person name="Lee S."/>
            <person name="Li M."/>
            <person name="Ming W."/>
            <person name="Munidasa M."/>
            <person name="Muniz J."/>
            <person name="Nguyen L."/>
            <person name="Hughes D."/>
            <person name="Osuji N."/>
            <person name="Pu L.-L."/>
            <person name="Puazo M."/>
            <person name="Qu C."/>
            <person name="Quiroz J."/>
            <person name="Raj R."/>
            <person name="Weissenberger G."/>
            <person name="Xin Y."/>
            <person name="Zou X."/>
            <person name="Han Y."/>
            <person name="Worley K."/>
            <person name="Muzny D."/>
            <person name="Gibbs R."/>
        </authorList>
    </citation>
    <scope>NUCLEOTIDE SEQUENCE</scope>
    <source>
        <strain evidence="1">Sampled in the wild</strain>
    </source>
</reference>
<name>A0A8K0KBG5_LADFU</name>
<evidence type="ECO:0000313" key="1">
    <source>
        <dbReference type="EMBL" id="KAG8232089.1"/>
    </source>
</evidence>
<reference evidence="1" key="1">
    <citation type="submission" date="2013-04" db="EMBL/GenBank/DDBJ databases">
        <authorList>
            <person name="Qu J."/>
            <person name="Murali S.C."/>
            <person name="Bandaranaike D."/>
            <person name="Bellair M."/>
            <person name="Blankenburg K."/>
            <person name="Chao H."/>
            <person name="Dinh H."/>
            <person name="Doddapaneni H."/>
            <person name="Downs B."/>
            <person name="Dugan-Rocha S."/>
            <person name="Elkadiri S."/>
            <person name="Gnanaolivu R.D."/>
            <person name="Hernandez B."/>
            <person name="Javaid M."/>
            <person name="Jayaseelan J.C."/>
            <person name="Lee S."/>
            <person name="Li M."/>
            <person name="Ming W."/>
            <person name="Munidasa M."/>
            <person name="Muniz J."/>
            <person name="Nguyen L."/>
            <person name="Ongeri F."/>
            <person name="Osuji N."/>
            <person name="Pu L.-L."/>
            <person name="Puazo M."/>
            <person name="Qu C."/>
            <person name="Quiroz J."/>
            <person name="Raj R."/>
            <person name="Weissenberger G."/>
            <person name="Xin Y."/>
            <person name="Zou X."/>
            <person name="Han Y."/>
            <person name="Richards S."/>
            <person name="Worley K."/>
            <person name="Muzny D."/>
            <person name="Gibbs R."/>
        </authorList>
    </citation>
    <scope>NUCLEOTIDE SEQUENCE</scope>
    <source>
        <strain evidence="1">Sampled in the wild</strain>
    </source>
</reference>
<comment type="caution">
    <text evidence="1">The sequence shown here is derived from an EMBL/GenBank/DDBJ whole genome shotgun (WGS) entry which is preliminary data.</text>
</comment>
<dbReference type="Proteomes" id="UP000792457">
    <property type="component" value="Unassembled WGS sequence"/>
</dbReference>
<proteinExistence type="predicted"/>
<evidence type="ECO:0000313" key="2">
    <source>
        <dbReference type="Proteomes" id="UP000792457"/>
    </source>
</evidence>
<keyword evidence="2" id="KW-1185">Reference proteome</keyword>
<feature type="non-terminal residue" evidence="1">
    <location>
        <position position="210"/>
    </location>
</feature>
<dbReference type="OrthoDB" id="415706at2759"/>
<accession>A0A8K0KBG5</accession>
<organism evidence="1 2">
    <name type="scientific">Ladona fulva</name>
    <name type="common">Scarce chaser dragonfly</name>
    <name type="synonym">Libellula fulva</name>
    <dbReference type="NCBI Taxonomy" id="123851"/>
    <lineage>
        <taxon>Eukaryota</taxon>
        <taxon>Metazoa</taxon>
        <taxon>Ecdysozoa</taxon>
        <taxon>Arthropoda</taxon>
        <taxon>Hexapoda</taxon>
        <taxon>Insecta</taxon>
        <taxon>Pterygota</taxon>
        <taxon>Palaeoptera</taxon>
        <taxon>Odonata</taxon>
        <taxon>Epiprocta</taxon>
        <taxon>Anisoptera</taxon>
        <taxon>Libelluloidea</taxon>
        <taxon>Libellulidae</taxon>
        <taxon>Ladona</taxon>
    </lineage>
</organism>
<dbReference type="AlphaFoldDB" id="A0A8K0KBG5"/>
<gene>
    <name evidence="1" type="ORF">J437_LFUL012449</name>
</gene>
<dbReference type="EMBL" id="KZ308592">
    <property type="protein sequence ID" value="KAG8232089.1"/>
    <property type="molecule type" value="Genomic_DNA"/>
</dbReference>
<sequence length="210" mass="23801">MMRKINGKNIGNVIWILSETSRRPKIADKRLFGVLKVNGVFLHIQKNGHSTLSGPKHSRSELLKVNPSFQNYTSSRGVAMVVVRILRGVLKVRYLLLGGAVGGGMTLKKSYESWKDSLPDMTWLEEYLPPPEKMEAFKESMAALQNKFKDSFEIDPRLKSLGEAKYKSFKDWFDRRLDDAIQAAETPNGDPEASFNTGYLDLSRIAENLY</sequence>